<keyword evidence="7 11" id="KW-0256">Endoplasmic reticulum</keyword>
<sequence>MGPFLWAALVLVVGCVWRILASRRPPARPAGPLCIAAVLGSGGHTTEMLSILRALPRNMYTPRVYVVSSGDALSLPKAREAEGGALAPHPLQGLVIPRARTVQQSWLTTPWTVLTSLAYCLWHMGVVPWRLSHTPWADVIVMNGPATCVPVVATIWVMRVLGASTPRMLYIESYARVISLSLSARMLRHVVDQFVVQWPTADPSAPCWGALV</sequence>
<name>A0AAJ5Z2H8_9BASI</name>
<proteinExistence type="inferred from homology"/>
<feature type="signal peptide" evidence="12">
    <location>
        <begin position="1"/>
        <end position="21"/>
    </location>
</feature>
<keyword evidence="8" id="KW-1133">Transmembrane helix</keyword>
<evidence type="ECO:0000256" key="11">
    <source>
        <dbReference type="RuleBase" id="RU362127"/>
    </source>
</evidence>
<evidence type="ECO:0000256" key="8">
    <source>
        <dbReference type="ARBA" id="ARBA00022989"/>
    </source>
</evidence>
<keyword evidence="14" id="KW-1185">Reference proteome</keyword>
<keyword evidence="12" id="KW-0732">Signal</keyword>
<accession>A0AAJ5Z2H8</accession>
<evidence type="ECO:0000256" key="1">
    <source>
        <dbReference type="ARBA" id="ARBA00004389"/>
    </source>
</evidence>
<dbReference type="EMBL" id="CP119917">
    <property type="protein sequence ID" value="WFD14749.1"/>
    <property type="molecule type" value="Genomic_DNA"/>
</dbReference>
<reference evidence="13 14" key="1">
    <citation type="submission" date="2023-03" db="EMBL/GenBank/DDBJ databases">
        <title>Mating type loci evolution in Malassezia.</title>
        <authorList>
            <person name="Coelho M.A."/>
        </authorList>
    </citation>
    <scope>NUCLEOTIDE SEQUENCE [LARGE SCALE GENOMIC DNA]</scope>
    <source>
        <strain evidence="13 14">CBS 13387</strain>
    </source>
</reference>
<dbReference type="GO" id="GO:0004577">
    <property type="term" value="F:N-acetylglucosaminyldiphosphodolichol N-acetylglucosaminyltransferase activity"/>
    <property type="evidence" value="ECO:0007669"/>
    <property type="project" value="TreeGrafter"/>
</dbReference>
<evidence type="ECO:0000313" key="14">
    <source>
        <dbReference type="Proteomes" id="UP001217582"/>
    </source>
</evidence>
<dbReference type="GO" id="GO:0006488">
    <property type="term" value="P:dolichol-linked oligosaccharide biosynthetic process"/>
    <property type="evidence" value="ECO:0007669"/>
    <property type="project" value="InterPro"/>
</dbReference>
<dbReference type="Proteomes" id="UP001217582">
    <property type="component" value="Chromosome 2"/>
</dbReference>
<keyword evidence="6" id="KW-0812">Transmembrane</keyword>
<evidence type="ECO:0000313" key="13">
    <source>
        <dbReference type="EMBL" id="WFD14749.1"/>
    </source>
</evidence>
<evidence type="ECO:0000256" key="3">
    <source>
        <dbReference type="ARBA" id="ARBA00009731"/>
    </source>
</evidence>
<comment type="subcellular location">
    <subcellularLocation>
        <location evidence="1 11">Endoplasmic reticulum membrane</location>
        <topology evidence="1 11">Single-pass membrane protein</topology>
    </subcellularLocation>
    <subcellularLocation>
        <location evidence="2">Nucleus membrane</location>
        <topology evidence="2">Single-pass membrane protein</topology>
    </subcellularLocation>
</comment>
<keyword evidence="13" id="KW-0808">Transferase</keyword>
<dbReference type="GO" id="GO:0043541">
    <property type="term" value="C:UDP-N-acetylglucosamine transferase complex"/>
    <property type="evidence" value="ECO:0007669"/>
    <property type="project" value="TreeGrafter"/>
</dbReference>
<organism evidence="13 14">
    <name type="scientific">Malassezia arunalokei</name>
    <dbReference type="NCBI Taxonomy" id="1514897"/>
    <lineage>
        <taxon>Eukaryota</taxon>
        <taxon>Fungi</taxon>
        <taxon>Dikarya</taxon>
        <taxon>Basidiomycota</taxon>
        <taxon>Ustilaginomycotina</taxon>
        <taxon>Malasseziomycetes</taxon>
        <taxon>Malasseziales</taxon>
        <taxon>Malasseziaceae</taxon>
        <taxon>Malassezia</taxon>
    </lineage>
</organism>
<evidence type="ECO:0000256" key="5">
    <source>
        <dbReference type="ARBA" id="ARBA00017467"/>
    </source>
</evidence>
<evidence type="ECO:0000256" key="10">
    <source>
        <dbReference type="ARBA" id="ARBA00032062"/>
    </source>
</evidence>
<dbReference type="PANTHER" id="PTHR12154">
    <property type="entry name" value="GLYCOSYL TRANSFERASE-RELATED"/>
    <property type="match status" value="1"/>
</dbReference>
<evidence type="ECO:0000256" key="12">
    <source>
        <dbReference type="SAM" id="SignalP"/>
    </source>
</evidence>
<evidence type="ECO:0000256" key="9">
    <source>
        <dbReference type="ARBA" id="ARBA00023136"/>
    </source>
</evidence>
<evidence type="ECO:0000256" key="2">
    <source>
        <dbReference type="ARBA" id="ARBA00004590"/>
    </source>
</evidence>
<evidence type="ECO:0000256" key="6">
    <source>
        <dbReference type="ARBA" id="ARBA00022692"/>
    </source>
</evidence>
<keyword evidence="13" id="KW-0328">Glycosyltransferase</keyword>
<gene>
    <name evidence="11 13" type="primary">ALG14</name>
    <name evidence="13" type="ORF">MARU1_000755</name>
</gene>
<comment type="subunit">
    <text evidence="4 11">Heterodimer with ALG13 to form a functional enzyme.</text>
</comment>
<dbReference type="PANTHER" id="PTHR12154:SF4">
    <property type="entry name" value="UDP-N-ACETYLGLUCOSAMINE TRANSFERASE SUBUNIT ALG14 HOMOLOG"/>
    <property type="match status" value="1"/>
</dbReference>
<dbReference type="Pfam" id="PF08660">
    <property type="entry name" value="Alg14"/>
    <property type="match status" value="1"/>
</dbReference>
<dbReference type="Gene3D" id="3.40.50.2000">
    <property type="entry name" value="Glycogen Phosphorylase B"/>
    <property type="match status" value="1"/>
</dbReference>
<evidence type="ECO:0000256" key="7">
    <source>
        <dbReference type="ARBA" id="ARBA00022824"/>
    </source>
</evidence>
<keyword evidence="9" id="KW-0472">Membrane</keyword>
<comment type="similarity">
    <text evidence="3 11">Belongs to the ALG14 family.</text>
</comment>
<comment type="function">
    <text evidence="11">Involved in protein N-glycosylation. Essential for the second step of the dolichol-linked oligosaccharide pathway. Anchors the catalytic subunit ALG13 to the ER.</text>
</comment>
<dbReference type="InterPro" id="IPR013969">
    <property type="entry name" value="Oligosacch_biosynth_Alg14"/>
</dbReference>
<dbReference type="GO" id="GO:0031965">
    <property type="term" value="C:nuclear membrane"/>
    <property type="evidence" value="ECO:0007669"/>
    <property type="project" value="UniProtKB-SubCell"/>
</dbReference>
<protein>
    <recommendedName>
        <fullName evidence="5 11">UDP-N-acetylglucosamine transferase subunit ALG14</fullName>
    </recommendedName>
    <alternativeName>
        <fullName evidence="10 11">Asparagine-linked glycosylation protein 14</fullName>
    </alternativeName>
</protein>
<evidence type="ECO:0000256" key="4">
    <source>
        <dbReference type="ARBA" id="ARBA00011335"/>
    </source>
</evidence>
<feature type="chain" id="PRO_5042462285" description="UDP-N-acetylglucosamine transferase subunit ALG14" evidence="12">
    <location>
        <begin position="22"/>
        <end position="212"/>
    </location>
</feature>
<dbReference type="AlphaFoldDB" id="A0AAJ5Z2H8"/>